<protein>
    <submittedName>
        <fullName evidence="1">Uncharacterized protein</fullName>
    </submittedName>
</protein>
<dbReference type="EMBL" id="REGN01013770">
    <property type="protein sequence ID" value="RMZ93491.1"/>
    <property type="molecule type" value="Genomic_DNA"/>
</dbReference>
<organism evidence="1 2">
    <name type="scientific">Brachionus plicatilis</name>
    <name type="common">Marine rotifer</name>
    <name type="synonym">Brachionus muelleri</name>
    <dbReference type="NCBI Taxonomy" id="10195"/>
    <lineage>
        <taxon>Eukaryota</taxon>
        <taxon>Metazoa</taxon>
        <taxon>Spiralia</taxon>
        <taxon>Gnathifera</taxon>
        <taxon>Rotifera</taxon>
        <taxon>Eurotatoria</taxon>
        <taxon>Monogononta</taxon>
        <taxon>Pseudotrocha</taxon>
        <taxon>Ploima</taxon>
        <taxon>Brachionidae</taxon>
        <taxon>Brachionus</taxon>
    </lineage>
</organism>
<evidence type="ECO:0000313" key="2">
    <source>
        <dbReference type="Proteomes" id="UP000276133"/>
    </source>
</evidence>
<gene>
    <name evidence="1" type="ORF">BpHYR1_017947</name>
</gene>
<proteinExistence type="predicted"/>
<comment type="caution">
    <text evidence="1">The sequence shown here is derived from an EMBL/GenBank/DDBJ whole genome shotgun (WGS) entry which is preliminary data.</text>
</comment>
<reference evidence="1 2" key="1">
    <citation type="journal article" date="2018" name="Sci. Rep.">
        <title>Genomic signatures of local adaptation to the degree of environmental predictability in rotifers.</title>
        <authorList>
            <person name="Franch-Gras L."/>
            <person name="Hahn C."/>
            <person name="Garcia-Roger E.M."/>
            <person name="Carmona M.J."/>
            <person name="Serra M."/>
            <person name="Gomez A."/>
        </authorList>
    </citation>
    <scope>NUCLEOTIDE SEQUENCE [LARGE SCALE GENOMIC DNA]</scope>
    <source>
        <strain evidence="1">HYR1</strain>
    </source>
</reference>
<name>A0A3M7P303_BRAPC</name>
<evidence type="ECO:0000313" key="1">
    <source>
        <dbReference type="EMBL" id="RMZ93491.1"/>
    </source>
</evidence>
<accession>A0A3M7P303</accession>
<dbReference type="Proteomes" id="UP000276133">
    <property type="component" value="Unassembled WGS sequence"/>
</dbReference>
<sequence length="66" mass="7419">MALSNSMDFFEDDSNFLLNTSKIHLHKKLLSNKNAFFGNVGLPLFLFYPMVTDLAFNGGLTSFNVI</sequence>
<keyword evidence="2" id="KW-1185">Reference proteome</keyword>
<dbReference type="AlphaFoldDB" id="A0A3M7P303"/>